<feature type="region of interest" description="Disordered" evidence="1">
    <location>
        <begin position="63"/>
        <end position="396"/>
    </location>
</feature>
<comment type="caution">
    <text evidence="2">The sequence shown here is derived from an EMBL/GenBank/DDBJ whole genome shotgun (WGS) entry which is preliminary data.</text>
</comment>
<sequence>MEVSVESRARERSFGKVVNVNDRDEELALFLEMRRREKDKEKNTNFLLLPNKNADELDAIAAPLDSDNRGGSEVSRIVGPVAPQRKSRVDDFLNSENEKSDYDWLLTPPATPLFPSLDSEALKTAISQTEVPNDHVSAPKSRLANIKPEPTSRGNIASKHPTLTSGLNSSSIGNRRPSSSGGPAAAPRRSATPTGRSSLPSSTKPSRSSTPNSRATLSSVKPMAPTVRSSTPSRSIARSSTPTARPSVPASKSTSRSATPTHRPSSSIAPTLSAPPGRSSSATKPRPTSSKNPVPSRGSSPTVKSRPVKSSEMPGFSLDAPPNLRTSLPQRPASASRDRPGAPSFRSSSIIAGNSVGKPRQPSPSNGRASYGSATPNGNSHRIISRPSSNDSDDVNPVLIGTQMVERVVNSRKLAPPKQYDHHTTQNNSAGKSLSSESSGFGRNLSKKSFDMAMRHMDIRRSMTGNLRPVLTNVPASSVYSVRTRPAKSKTTSAMDSPLATCSNASSEPSVNNIPVSLEGCEIEDVDLGSEGGNSSPASHQGR</sequence>
<feature type="compositionally biased region" description="Polar residues" evidence="1">
    <location>
        <begin position="278"/>
        <end position="303"/>
    </location>
</feature>
<feature type="compositionally biased region" description="Low complexity" evidence="1">
    <location>
        <begin position="168"/>
        <end position="214"/>
    </location>
</feature>
<dbReference type="EMBL" id="PJQY01003379">
    <property type="protein sequence ID" value="PQM37904.1"/>
    <property type="molecule type" value="Genomic_DNA"/>
</dbReference>
<feature type="compositionally biased region" description="Polar residues" evidence="1">
    <location>
        <begin position="250"/>
        <end position="270"/>
    </location>
</feature>
<feature type="compositionally biased region" description="Basic and acidic residues" evidence="1">
    <location>
        <begin position="87"/>
        <end position="102"/>
    </location>
</feature>
<dbReference type="PANTHER" id="PTHR31949">
    <property type="entry name" value="GASTRIC MUCIN-LIKE PROTEIN"/>
    <property type="match status" value="1"/>
</dbReference>
<gene>
    <name evidence="2" type="ORF">Pyn_35710</name>
</gene>
<reference evidence="2 3" key="1">
    <citation type="submission" date="2018-02" db="EMBL/GenBank/DDBJ databases">
        <title>Draft genome of wild Prunus yedoensis var. nudiflora.</title>
        <authorList>
            <person name="Baek S."/>
            <person name="Kim J.-H."/>
            <person name="Choi K."/>
            <person name="Kim G.-B."/>
            <person name="Cho A."/>
            <person name="Jang H."/>
            <person name="Shin C.-H."/>
            <person name="Yu H.-J."/>
            <person name="Mun J.-H."/>
        </authorList>
    </citation>
    <scope>NUCLEOTIDE SEQUENCE [LARGE SCALE GENOMIC DNA]</scope>
    <source>
        <strain evidence="3">cv. Jeju island</strain>
        <tissue evidence="2">Leaf</tissue>
    </source>
</reference>
<dbReference type="AlphaFoldDB" id="A0A314UMX0"/>
<feature type="compositionally biased region" description="Polar residues" evidence="1">
    <location>
        <begin position="533"/>
        <end position="543"/>
    </location>
</feature>
<feature type="compositionally biased region" description="Low complexity" evidence="1">
    <location>
        <begin position="427"/>
        <end position="444"/>
    </location>
</feature>
<accession>A0A314UMX0</accession>
<feature type="compositionally biased region" description="Low complexity" evidence="1">
    <location>
        <begin position="228"/>
        <end position="245"/>
    </location>
</feature>
<keyword evidence="3" id="KW-1185">Reference proteome</keyword>
<dbReference type="GO" id="GO:0055028">
    <property type="term" value="C:cortical microtubule"/>
    <property type="evidence" value="ECO:0007669"/>
    <property type="project" value="TreeGrafter"/>
</dbReference>
<feature type="region of interest" description="Disordered" evidence="1">
    <location>
        <begin position="413"/>
        <end position="445"/>
    </location>
</feature>
<dbReference type="STRING" id="2094558.A0A314UMX0"/>
<proteinExistence type="predicted"/>
<feature type="region of interest" description="Disordered" evidence="1">
    <location>
        <begin position="482"/>
        <end position="543"/>
    </location>
</feature>
<feature type="compositionally biased region" description="Polar residues" evidence="1">
    <location>
        <begin position="363"/>
        <end position="390"/>
    </location>
</feature>
<protein>
    <submittedName>
        <fullName evidence="2">Uncharacterized protein</fullName>
    </submittedName>
</protein>
<dbReference type="Proteomes" id="UP000250321">
    <property type="component" value="Unassembled WGS sequence"/>
</dbReference>
<organism evidence="2 3">
    <name type="scientific">Prunus yedoensis var. nudiflora</name>
    <dbReference type="NCBI Taxonomy" id="2094558"/>
    <lineage>
        <taxon>Eukaryota</taxon>
        <taxon>Viridiplantae</taxon>
        <taxon>Streptophyta</taxon>
        <taxon>Embryophyta</taxon>
        <taxon>Tracheophyta</taxon>
        <taxon>Spermatophyta</taxon>
        <taxon>Magnoliopsida</taxon>
        <taxon>eudicotyledons</taxon>
        <taxon>Gunneridae</taxon>
        <taxon>Pentapetalae</taxon>
        <taxon>rosids</taxon>
        <taxon>fabids</taxon>
        <taxon>Rosales</taxon>
        <taxon>Rosaceae</taxon>
        <taxon>Amygdaloideae</taxon>
        <taxon>Amygdaleae</taxon>
        <taxon>Prunus</taxon>
    </lineage>
</organism>
<dbReference type="GO" id="GO:0043622">
    <property type="term" value="P:cortical microtubule organization"/>
    <property type="evidence" value="ECO:0007669"/>
    <property type="project" value="TreeGrafter"/>
</dbReference>
<evidence type="ECO:0000256" key="1">
    <source>
        <dbReference type="SAM" id="MobiDB-lite"/>
    </source>
</evidence>
<dbReference type="OrthoDB" id="1929779at2759"/>
<evidence type="ECO:0000313" key="3">
    <source>
        <dbReference type="Proteomes" id="UP000250321"/>
    </source>
</evidence>
<evidence type="ECO:0000313" key="2">
    <source>
        <dbReference type="EMBL" id="PQM37904.1"/>
    </source>
</evidence>
<name>A0A314UMX0_PRUYE</name>
<dbReference type="PANTHER" id="PTHR31949:SF15">
    <property type="entry name" value="ENDOCHITINASE A-LIKE ISOFORM X1"/>
    <property type="match status" value="1"/>
</dbReference>
<feature type="compositionally biased region" description="Polar residues" evidence="1">
    <location>
        <begin position="489"/>
        <end position="515"/>
    </location>
</feature>